<reference evidence="4" key="1">
    <citation type="submission" date="2017-02" db="UniProtKB">
        <authorList>
            <consortium name="WormBaseParasite"/>
        </authorList>
    </citation>
    <scope>IDENTIFICATION</scope>
</reference>
<dbReference type="EMBL" id="UZAE01000806">
    <property type="protein sequence ID" value="VDN97734.1"/>
    <property type="molecule type" value="Genomic_DNA"/>
</dbReference>
<sequence length="153" mass="17518">MCGGELYSRLSEKEKVDFFLPAVAPLECSFFLGIFTSSPPPPPLNALYLAVLLLLFLMHAWLRYTYLHVLTPTCGWAGFGVPLSLMTCSQSESDIEHSNHVMPLGFIFQNSRVNNVSLCGQHNLHWLKDRRRWFDFPVATINHGTRYERTKRS</sequence>
<keyword evidence="1" id="KW-1133">Transmembrane helix</keyword>
<protein>
    <submittedName>
        <fullName evidence="2 4">Uncharacterized protein</fullName>
    </submittedName>
</protein>
<name>A0A0R3T496_RODNA</name>
<evidence type="ECO:0000313" key="3">
    <source>
        <dbReference type="Proteomes" id="UP000278807"/>
    </source>
</evidence>
<organism evidence="4">
    <name type="scientific">Rodentolepis nana</name>
    <name type="common">Dwarf tapeworm</name>
    <name type="synonym">Hymenolepis nana</name>
    <dbReference type="NCBI Taxonomy" id="102285"/>
    <lineage>
        <taxon>Eukaryota</taxon>
        <taxon>Metazoa</taxon>
        <taxon>Spiralia</taxon>
        <taxon>Lophotrochozoa</taxon>
        <taxon>Platyhelminthes</taxon>
        <taxon>Cestoda</taxon>
        <taxon>Eucestoda</taxon>
        <taxon>Cyclophyllidea</taxon>
        <taxon>Hymenolepididae</taxon>
        <taxon>Rodentolepis</taxon>
    </lineage>
</organism>
<evidence type="ECO:0000256" key="1">
    <source>
        <dbReference type="SAM" id="Phobius"/>
    </source>
</evidence>
<dbReference type="WBParaSite" id="HNAJ_0000187601-mRNA-1">
    <property type="protein sequence ID" value="HNAJ_0000187601-mRNA-1"/>
    <property type="gene ID" value="HNAJ_0000187601"/>
</dbReference>
<keyword evidence="1" id="KW-0812">Transmembrane</keyword>
<evidence type="ECO:0000313" key="2">
    <source>
        <dbReference type="EMBL" id="VDN97734.1"/>
    </source>
</evidence>
<accession>A0A0R3T496</accession>
<dbReference type="Proteomes" id="UP000278807">
    <property type="component" value="Unassembled WGS sequence"/>
</dbReference>
<evidence type="ECO:0000313" key="4">
    <source>
        <dbReference type="WBParaSite" id="HNAJ_0000187601-mRNA-1"/>
    </source>
</evidence>
<keyword evidence="1" id="KW-0472">Membrane</keyword>
<gene>
    <name evidence="2" type="ORF">HNAJ_LOCUS1875</name>
</gene>
<dbReference type="AlphaFoldDB" id="A0A0R3T496"/>
<keyword evidence="3" id="KW-1185">Reference proteome</keyword>
<feature type="transmembrane region" description="Helical" evidence="1">
    <location>
        <begin position="44"/>
        <end position="62"/>
    </location>
</feature>
<reference evidence="2 3" key="2">
    <citation type="submission" date="2018-11" db="EMBL/GenBank/DDBJ databases">
        <authorList>
            <consortium name="Pathogen Informatics"/>
        </authorList>
    </citation>
    <scope>NUCLEOTIDE SEQUENCE [LARGE SCALE GENOMIC DNA]</scope>
</reference>
<proteinExistence type="predicted"/>